<feature type="region of interest" description="Disordered" evidence="1">
    <location>
        <begin position="402"/>
        <end position="445"/>
    </location>
</feature>
<dbReference type="PANTHER" id="PTHR33223:SF10">
    <property type="entry name" value="AMINOTRANSFERASE-LIKE PLANT MOBILE DOMAIN-CONTAINING PROTEIN"/>
    <property type="match status" value="1"/>
</dbReference>
<feature type="compositionally biased region" description="Polar residues" evidence="1">
    <location>
        <begin position="174"/>
        <end position="185"/>
    </location>
</feature>
<dbReference type="Proteomes" id="UP001085076">
    <property type="component" value="Miscellaneous, Linkage group lg04"/>
</dbReference>
<feature type="compositionally biased region" description="Low complexity" evidence="1">
    <location>
        <begin position="148"/>
        <end position="160"/>
    </location>
</feature>
<dbReference type="AlphaFoldDB" id="A0A9D5CMV9"/>
<sequence length="575" mass="66731">MVGEMNTPAAPNGASTVPENLQVQSNLVVIPEERFTAVERQLAALATTIMAVERHVSQTTVPPPPPPTSPNRAPARSPARQGRSPRRSPRRRRSPASSSESSDSHHQRRMIHRRHSTERYERRRRSPSRSPPRPHSQRPRSPVQYEARPYSPRYSPTRRYTPPRPRSRSRSPRNISPQRQGSRYYSTVHHQEHERGRRGYLSDRERVLRNVPRFRSPFIRAIWEAPFPEKYIPPNIRYYDGTSDPHEHVERYCSEMTVNGTSEVILCRGFSKTLSGTAYDWFRSLPDGSIAYFDQLVDRFLRRFANCRRHKRNPVMLLRCKQREGESLRSYLDRFNEETHGMSDLDSIMVVGAVLDGLRECPFLDSLTRDVPRDLSEVMSRAQKYIASDEFKAGRKEQALQRAEEFRREESRRGERAPRRDMEQARYRPPRADDRGIRDQSRPRIRPRYENYTPLNTSREHIMMQIQDKKILKPAEPVKETSSAKKSGKFCIYHKVRGHTTENCIHLKDAIEDLVREGKLSEFLKQEINKKEEHHTQSEPPRKKIDLTVIAGGPGCGGETSSSRRSYARMVGTAI</sequence>
<feature type="compositionally biased region" description="Basic residues" evidence="1">
    <location>
        <begin position="106"/>
        <end position="127"/>
    </location>
</feature>
<comment type="caution">
    <text evidence="3">The sequence shown here is derived from an EMBL/GenBank/DDBJ whole genome shotgun (WGS) entry which is preliminary data.</text>
</comment>
<dbReference type="EMBL" id="JAGGNH010000004">
    <property type="protein sequence ID" value="KAJ0976235.1"/>
    <property type="molecule type" value="Genomic_DNA"/>
</dbReference>
<feature type="compositionally biased region" description="Basic and acidic residues" evidence="1">
    <location>
        <begin position="189"/>
        <end position="199"/>
    </location>
</feature>
<dbReference type="PANTHER" id="PTHR33223">
    <property type="entry name" value="CCHC-TYPE DOMAIN-CONTAINING PROTEIN"/>
    <property type="match status" value="1"/>
</dbReference>
<protein>
    <recommendedName>
        <fullName evidence="2">Retrotransposon gag domain-containing protein</fullName>
    </recommendedName>
</protein>
<dbReference type="OrthoDB" id="693243at2759"/>
<feature type="compositionally biased region" description="Basic residues" evidence="1">
    <location>
        <begin position="83"/>
        <end position="94"/>
    </location>
</feature>
<feature type="domain" description="Retrotransposon gag" evidence="2">
    <location>
        <begin position="270"/>
        <end position="360"/>
    </location>
</feature>
<dbReference type="InterPro" id="IPR005162">
    <property type="entry name" value="Retrotrans_gag_dom"/>
</dbReference>
<feature type="compositionally biased region" description="Low complexity" evidence="1">
    <location>
        <begin position="70"/>
        <end position="82"/>
    </location>
</feature>
<gene>
    <name evidence="3" type="ORF">J5N97_018200</name>
</gene>
<reference evidence="3" key="2">
    <citation type="journal article" date="2022" name="Hortic Res">
        <title>The genome of Dioscorea zingiberensis sheds light on the biosynthesis, origin and evolution of the medicinally important diosgenin saponins.</title>
        <authorList>
            <person name="Li Y."/>
            <person name="Tan C."/>
            <person name="Li Z."/>
            <person name="Guo J."/>
            <person name="Li S."/>
            <person name="Chen X."/>
            <person name="Wang C."/>
            <person name="Dai X."/>
            <person name="Yang H."/>
            <person name="Song W."/>
            <person name="Hou L."/>
            <person name="Xu J."/>
            <person name="Tong Z."/>
            <person name="Xu A."/>
            <person name="Yuan X."/>
            <person name="Wang W."/>
            <person name="Yang Q."/>
            <person name="Chen L."/>
            <person name="Sun Z."/>
            <person name="Wang K."/>
            <person name="Pan B."/>
            <person name="Chen J."/>
            <person name="Bao Y."/>
            <person name="Liu F."/>
            <person name="Qi X."/>
            <person name="Gang D.R."/>
            <person name="Wen J."/>
            <person name="Li J."/>
        </authorList>
    </citation>
    <scope>NUCLEOTIDE SEQUENCE</scope>
    <source>
        <strain evidence="3">Dzin_1.0</strain>
    </source>
</reference>
<evidence type="ECO:0000313" key="4">
    <source>
        <dbReference type="Proteomes" id="UP001085076"/>
    </source>
</evidence>
<keyword evidence="4" id="KW-1185">Reference proteome</keyword>
<evidence type="ECO:0000259" key="2">
    <source>
        <dbReference type="Pfam" id="PF03732"/>
    </source>
</evidence>
<name>A0A9D5CMV9_9LILI</name>
<dbReference type="Pfam" id="PF03732">
    <property type="entry name" value="Retrotrans_gag"/>
    <property type="match status" value="1"/>
</dbReference>
<accession>A0A9D5CMV9</accession>
<evidence type="ECO:0000256" key="1">
    <source>
        <dbReference type="SAM" id="MobiDB-lite"/>
    </source>
</evidence>
<reference evidence="3" key="1">
    <citation type="submission" date="2021-03" db="EMBL/GenBank/DDBJ databases">
        <authorList>
            <person name="Li Z."/>
            <person name="Yang C."/>
        </authorList>
    </citation>
    <scope>NUCLEOTIDE SEQUENCE</scope>
    <source>
        <strain evidence="3">Dzin_1.0</strain>
        <tissue evidence="3">Leaf</tissue>
    </source>
</reference>
<feature type="region of interest" description="Disordered" evidence="1">
    <location>
        <begin position="553"/>
        <end position="575"/>
    </location>
</feature>
<proteinExistence type="predicted"/>
<organism evidence="3 4">
    <name type="scientific">Dioscorea zingiberensis</name>
    <dbReference type="NCBI Taxonomy" id="325984"/>
    <lineage>
        <taxon>Eukaryota</taxon>
        <taxon>Viridiplantae</taxon>
        <taxon>Streptophyta</taxon>
        <taxon>Embryophyta</taxon>
        <taxon>Tracheophyta</taxon>
        <taxon>Spermatophyta</taxon>
        <taxon>Magnoliopsida</taxon>
        <taxon>Liliopsida</taxon>
        <taxon>Dioscoreales</taxon>
        <taxon>Dioscoreaceae</taxon>
        <taxon>Dioscorea</taxon>
    </lineage>
</organism>
<evidence type="ECO:0000313" key="3">
    <source>
        <dbReference type="EMBL" id="KAJ0976235.1"/>
    </source>
</evidence>
<feature type="region of interest" description="Disordered" evidence="1">
    <location>
        <begin position="56"/>
        <end position="199"/>
    </location>
</feature>
<feature type="compositionally biased region" description="Basic and acidic residues" evidence="1">
    <location>
        <begin position="402"/>
        <end position="442"/>
    </location>
</feature>